<dbReference type="Proteomes" id="UP001187343">
    <property type="component" value="Unassembled WGS sequence"/>
</dbReference>
<proteinExistence type="predicted"/>
<keyword evidence="1" id="KW-0732">Signal</keyword>
<evidence type="ECO:0000256" key="1">
    <source>
        <dbReference type="SAM" id="SignalP"/>
    </source>
</evidence>
<protein>
    <recommendedName>
        <fullName evidence="4">Secreted protein</fullName>
    </recommendedName>
</protein>
<evidence type="ECO:0000313" key="2">
    <source>
        <dbReference type="EMBL" id="KAK2913913.1"/>
    </source>
</evidence>
<dbReference type="EMBL" id="JAUYZG010000002">
    <property type="protein sequence ID" value="KAK2913913.1"/>
    <property type="molecule type" value="Genomic_DNA"/>
</dbReference>
<gene>
    <name evidence="2" type="ORF">Q8A67_002312</name>
</gene>
<evidence type="ECO:0008006" key="4">
    <source>
        <dbReference type="Google" id="ProtNLM"/>
    </source>
</evidence>
<accession>A0AA88TWP9</accession>
<comment type="caution">
    <text evidence="2">The sequence shown here is derived from an EMBL/GenBank/DDBJ whole genome shotgun (WGS) entry which is preliminary data.</text>
</comment>
<dbReference type="AlphaFoldDB" id="A0AA88TWP9"/>
<organism evidence="2 3">
    <name type="scientific">Cirrhinus molitorella</name>
    <name type="common">mud carp</name>
    <dbReference type="NCBI Taxonomy" id="172907"/>
    <lineage>
        <taxon>Eukaryota</taxon>
        <taxon>Metazoa</taxon>
        <taxon>Chordata</taxon>
        <taxon>Craniata</taxon>
        <taxon>Vertebrata</taxon>
        <taxon>Euteleostomi</taxon>
        <taxon>Actinopterygii</taxon>
        <taxon>Neopterygii</taxon>
        <taxon>Teleostei</taxon>
        <taxon>Ostariophysi</taxon>
        <taxon>Cypriniformes</taxon>
        <taxon>Cyprinidae</taxon>
        <taxon>Labeoninae</taxon>
        <taxon>Labeonini</taxon>
        <taxon>Cirrhinus</taxon>
    </lineage>
</organism>
<reference evidence="2" key="1">
    <citation type="submission" date="2023-08" db="EMBL/GenBank/DDBJ databases">
        <title>Chromosome-level Genome Assembly of mud carp (Cirrhinus molitorella).</title>
        <authorList>
            <person name="Liu H."/>
        </authorList>
    </citation>
    <scope>NUCLEOTIDE SEQUENCE</scope>
    <source>
        <strain evidence="2">Prfri</strain>
        <tissue evidence="2">Muscle</tissue>
    </source>
</reference>
<feature type="chain" id="PRO_5041702101" description="Secreted protein" evidence="1">
    <location>
        <begin position="18"/>
        <end position="73"/>
    </location>
</feature>
<feature type="signal peptide" evidence="1">
    <location>
        <begin position="1"/>
        <end position="17"/>
    </location>
</feature>
<keyword evidence="3" id="KW-1185">Reference proteome</keyword>
<sequence length="73" mass="8395">MWESLGLISTGFCTAFAHCPFGSCTALLEMWRTRESNNSLVRDDGSQEFLDCGRIHNCVEFPFIWYQDQEAPE</sequence>
<evidence type="ECO:0000313" key="3">
    <source>
        <dbReference type="Proteomes" id="UP001187343"/>
    </source>
</evidence>
<name>A0AA88TWP9_9TELE</name>